<sequence length="181" mass="21268">MRRVTVLCLAFFLFIFSSSVFANSNHFLNDLEEKLQTENAYYHKNTVAFEETLSFQGEVTKVIKQDDPKTEANEQELEKYQANLIVGLAKFQEIRGNLFTFDKKELYFYDADKGEFLTSQNVIQNKQAEDFFQQYMKSTGTEKSTFTEILIALLMLILIFVPWLIALIQGKRMPEFNIYRY</sequence>
<dbReference type="RefSeq" id="WP_230497847.1">
    <property type="nucleotide sequence ID" value="NZ_CAKJTG010000021.1"/>
</dbReference>
<proteinExistence type="predicted"/>
<keyword evidence="1" id="KW-0472">Membrane</keyword>
<comment type="caution">
    <text evidence="3">The sequence shown here is derived from an EMBL/GenBank/DDBJ whole genome shotgun (WGS) entry which is preliminary data.</text>
</comment>
<keyword evidence="1" id="KW-1133">Transmembrane helix</keyword>
<gene>
    <name evidence="3" type="ORF">NEOCIP111885_03357</name>
</gene>
<feature type="transmembrane region" description="Helical" evidence="1">
    <location>
        <begin position="149"/>
        <end position="168"/>
    </location>
</feature>
<evidence type="ECO:0000256" key="2">
    <source>
        <dbReference type="SAM" id="SignalP"/>
    </source>
</evidence>
<name>A0A9C7GBS9_9BACI</name>
<keyword evidence="1" id="KW-0812">Transmembrane</keyword>
<evidence type="ECO:0000313" key="3">
    <source>
        <dbReference type="EMBL" id="CAG9609614.1"/>
    </source>
</evidence>
<protein>
    <recommendedName>
        <fullName evidence="5">Type VII secretion protein EssA</fullName>
    </recommendedName>
</protein>
<organism evidence="3 4">
    <name type="scientific">Pseudoneobacillus rhizosphaerae</name>
    <dbReference type="NCBI Taxonomy" id="2880968"/>
    <lineage>
        <taxon>Bacteria</taxon>
        <taxon>Bacillati</taxon>
        <taxon>Bacillota</taxon>
        <taxon>Bacilli</taxon>
        <taxon>Bacillales</taxon>
        <taxon>Bacillaceae</taxon>
        <taxon>Pseudoneobacillus</taxon>
    </lineage>
</organism>
<dbReference type="EMBL" id="CAKJTG010000021">
    <property type="protein sequence ID" value="CAG9609614.1"/>
    <property type="molecule type" value="Genomic_DNA"/>
</dbReference>
<evidence type="ECO:0008006" key="5">
    <source>
        <dbReference type="Google" id="ProtNLM"/>
    </source>
</evidence>
<evidence type="ECO:0000313" key="4">
    <source>
        <dbReference type="Proteomes" id="UP000789845"/>
    </source>
</evidence>
<feature type="signal peptide" evidence="2">
    <location>
        <begin position="1"/>
        <end position="22"/>
    </location>
</feature>
<evidence type="ECO:0000256" key="1">
    <source>
        <dbReference type="SAM" id="Phobius"/>
    </source>
</evidence>
<accession>A0A9C7GBS9</accession>
<keyword evidence="2" id="KW-0732">Signal</keyword>
<keyword evidence="4" id="KW-1185">Reference proteome</keyword>
<dbReference type="AlphaFoldDB" id="A0A9C7GBS9"/>
<feature type="chain" id="PRO_5039710058" description="Type VII secretion protein EssA" evidence="2">
    <location>
        <begin position="23"/>
        <end position="181"/>
    </location>
</feature>
<reference evidence="3" key="1">
    <citation type="submission" date="2021-10" db="EMBL/GenBank/DDBJ databases">
        <authorList>
            <person name="Criscuolo A."/>
        </authorList>
    </citation>
    <scope>NUCLEOTIDE SEQUENCE</scope>
    <source>
        <strain evidence="3">CIP111885</strain>
    </source>
</reference>
<dbReference type="Proteomes" id="UP000789845">
    <property type="component" value="Unassembled WGS sequence"/>
</dbReference>